<dbReference type="NCBIfam" id="TIGR01007">
    <property type="entry name" value="eps_fam"/>
    <property type="match status" value="1"/>
</dbReference>
<feature type="domain" description="Polysaccharide chain length determinant N-terminal" evidence="15">
    <location>
        <begin position="15"/>
        <end position="104"/>
    </location>
</feature>
<evidence type="ECO:0000256" key="10">
    <source>
        <dbReference type="ARBA" id="ARBA00022989"/>
    </source>
</evidence>
<evidence type="ECO:0000256" key="5">
    <source>
        <dbReference type="ARBA" id="ARBA00022679"/>
    </source>
</evidence>
<feature type="domain" description="Tyrosine-protein kinase G-rich" evidence="17">
    <location>
        <begin position="380"/>
        <end position="459"/>
    </location>
</feature>
<dbReference type="Proteomes" id="UP001320272">
    <property type="component" value="Unassembled WGS sequence"/>
</dbReference>
<comment type="subcellular location">
    <subcellularLocation>
        <location evidence="1">Cell inner membrane</location>
        <topology evidence="1">Multi-pass membrane protein</topology>
    </subcellularLocation>
</comment>
<organism evidence="18 19">
    <name type="scientific">Billgrantia aerodenitrificans</name>
    <dbReference type="NCBI Taxonomy" id="2733483"/>
    <lineage>
        <taxon>Bacteria</taxon>
        <taxon>Pseudomonadati</taxon>
        <taxon>Pseudomonadota</taxon>
        <taxon>Gammaproteobacteria</taxon>
        <taxon>Oceanospirillales</taxon>
        <taxon>Halomonadaceae</taxon>
        <taxon>Billgrantia</taxon>
    </lineage>
</organism>
<keyword evidence="3" id="KW-1003">Cell membrane</keyword>
<keyword evidence="6 14" id="KW-0812">Transmembrane</keyword>
<evidence type="ECO:0000259" key="17">
    <source>
        <dbReference type="Pfam" id="PF13807"/>
    </source>
</evidence>
<keyword evidence="19" id="KW-1185">Reference proteome</keyword>
<sequence length="724" mass="80760">MTKYQANIPMMPKPEEIDLRDIFDMLMAQKWKIIVITLLFCFMGVSYALTATPIYRTDALVQVEPNGPSVNPLQDIRSLTREATQFQSEISILRSRLVLGQTVDRRNLEILLEPRKVPLIGNFLLRRGIERPDFALNWPYVFANEYISLSEINVGFEYLGETFILKVMDEMSYSIYLKGNSLGKGEVGQVETFLEGELILNVGELQAVPGAEFKFTKFSRMVAIDILRQRYSVHEEGADSGILRLAVTGSDPIEARNVLEAITHIYLEQNIQRQSAEAEKSLEFIQNQLPDIHDRLIGAEDSLNSYRNQRESVDLTLETQGLLERLVEVDTQVSELELSQADISRRFTPSHPTYAALLDKLGRLQNERRRLEVRIDALPETQQQVLRMARDVEVNQQVYVQMLNKAQEMSIAKASTVGNVRILDTAGIHPHPIKPRKAMVVGLATALGLIISISIVLLRGLLNRGVENIQQLAGIGLPAYATVPLSEEQVKLARMSNTKRNQLGWVLAYANTTDIAIESLRSLRTNLHFAMLEAPNNRIMITGPSPGIGKSFVAVNLAAVCAQAGQRILVIDADVRKGQIHNLFCGKREEGLSELISGKVDIDKAIRSTHLDGLDYIGRGITPPNPSELLMQEGFTKALEFASKRYDLVIIDVPPIMAVTDAAIVGKQVGTTLMTVRYGVNTLAEIDLAKLRLESAGCLVKGSVLNAIERRASSIYGYYHYSYS</sequence>
<protein>
    <submittedName>
        <fullName evidence="18">Polysaccharide biosynthesis tyrosine autokinase</fullName>
        <ecNumber evidence="18">2.7.10.2</ecNumber>
    </submittedName>
</protein>
<evidence type="ECO:0000313" key="19">
    <source>
        <dbReference type="Proteomes" id="UP001320272"/>
    </source>
</evidence>
<evidence type="ECO:0000256" key="8">
    <source>
        <dbReference type="ARBA" id="ARBA00022777"/>
    </source>
</evidence>
<dbReference type="Gene3D" id="3.40.50.300">
    <property type="entry name" value="P-loop containing nucleotide triphosphate hydrolases"/>
    <property type="match status" value="1"/>
</dbReference>
<evidence type="ECO:0000256" key="4">
    <source>
        <dbReference type="ARBA" id="ARBA00022519"/>
    </source>
</evidence>
<evidence type="ECO:0000256" key="7">
    <source>
        <dbReference type="ARBA" id="ARBA00022741"/>
    </source>
</evidence>
<evidence type="ECO:0000256" key="2">
    <source>
        <dbReference type="ARBA" id="ARBA00008883"/>
    </source>
</evidence>
<dbReference type="Pfam" id="PF13807">
    <property type="entry name" value="GNVR"/>
    <property type="match status" value="1"/>
</dbReference>
<dbReference type="Pfam" id="PF02706">
    <property type="entry name" value="Wzz"/>
    <property type="match status" value="1"/>
</dbReference>
<dbReference type="EMBL" id="JABFTV010000009">
    <property type="protein sequence ID" value="MCE8025900.1"/>
    <property type="molecule type" value="Genomic_DNA"/>
</dbReference>
<evidence type="ECO:0000256" key="11">
    <source>
        <dbReference type="ARBA" id="ARBA00023136"/>
    </source>
</evidence>
<dbReference type="InterPro" id="IPR025669">
    <property type="entry name" value="AAA_dom"/>
</dbReference>
<evidence type="ECO:0000256" key="13">
    <source>
        <dbReference type="ARBA" id="ARBA00053015"/>
    </source>
</evidence>
<keyword evidence="10 14" id="KW-1133">Transmembrane helix</keyword>
<accession>A0ABS9AWS5</accession>
<dbReference type="Pfam" id="PF23607">
    <property type="entry name" value="WZC_N"/>
    <property type="match status" value="1"/>
</dbReference>
<evidence type="ECO:0000256" key="3">
    <source>
        <dbReference type="ARBA" id="ARBA00022475"/>
    </source>
</evidence>
<keyword evidence="9" id="KW-0067">ATP-binding</keyword>
<dbReference type="SUPFAM" id="SSF52540">
    <property type="entry name" value="P-loop containing nucleoside triphosphate hydrolases"/>
    <property type="match status" value="1"/>
</dbReference>
<evidence type="ECO:0000313" key="18">
    <source>
        <dbReference type="EMBL" id="MCE8025900.1"/>
    </source>
</evidence>
<dbReference type="PANTHER" id="PTHR32309">
    <property type="entry name" value="TYROSINE-PROTEIN KINASE"/>
    <property type="match status" value="1"/>
</dbReference>
<keyword evidence="11 14" id="KW-0472">Membrane</keyword>
<keyword evidence="4" id="KW-0997">Cell inner membrane</keyword>
<dbReference type="PANTHER" id="PTHR32309:SF32">
    <property type="entry name" value="TYROSINE-PROTEIN KINASE ETK-RELATED"/>
    <property type="match status" value="1"/>
</dbReference>
<dbReference type="InterPro" id="IPR003856">
    <property type="entry name" value="LPS_length_determ_N"/>
</dbReference>
<keyword evidence="7" id="KW-0547">Nucleotide-binding</keyword>
<reference evidence="18 19" key="1">
    <citation type="journal article" date="2021" name="Front. Microbiol.">
        <title>Aerobic Denitrification and Heterotrophic Sulfur Oxidation in the Genus Halomonas Revealed by Six Novel Species Characterizations and Genome-Based Analysis.</title>
        <authorList>
            <person name="Wang L."/>
            <person name="Shao Z."/>
        </authorList>
    </citation>
    <scope>NUCLEOTIDE SEQUENCE [LARGE SCALE GENOMIC DNA]</scope>
    <source>
        <strain evidence="18 19">MCCC 1A11058</strain>
    </source>
</reference>
<gene>
    <name evidence="18" type="ORF">HOP59_17375</name>
</gene>
<dbReference type="InterPro" id="IPR050445">
    <property type="entry name" value="Bact_polysacc_biosynth/exp"/>
</dbReference>
<keyword evidence="5 18" id="KW-0808">Transferase</keyword>
<evidence type="ECO:0000259" key="15">
    <source>
        <dbReference type="Pfam" id="PF02706"/>
    </source>
</evidence>
<comment type="similarity">
    <text evidence="2">Belongs to the etk/wzc family.</text>
</comment>
<dbReference type="Pfam" id="PF13614">
    <property type="entry name" value="AAA_31"/>
    <property type="match status" value="1"/>
</dbReference>
<keyword evidence="8" id="KW-0418">Kinase</keyword>
<evidence type="ECO:0000256" key="9">
    <source>
        <dbReference type="ARBA" id="ARBA00022840"/>
    </source>
</evidence>
<keyword evidence="12" id="KW-0829">Tyrosine-protein kinase</keyword>
<dbReference type="InterPro" id="IPR005702">
    <property type="entry name" value="Wzc-like_C"/>
</dbReference>
<evidence type="ECO:0000256" key="12">
    <source>
        <dbReference type="ARBA" id="ARBA00023137"/>
    </source>
</evidence>
<evidence type="ECO:0000256" key="1">
    <source>
        <dbReference type="ARBA" id="ARBA00004429"/>
    </source>
</evidence>
<evidence type="ECO:0000256" key="6">
    <source>
        <dbReference type="ARBA" id="ARBA00022692"/>
    </source>
</evidence>
<dbReference type="RefSeq" id="WP_234254796.1">
    <property type="nucleotide sequence ID" value="NZ_JABFTV010000009.1"/>
</dbReference>
<evidence type="ECO:0000259" key="16">
    <source>
        <dbReference type="Pfam" id="PF13614"/>
    </source>
</evidence>
<evidence type="ECO:0000256" key="14">
    <source>
        <dbReference type="SAM" id="Phobius"/>
    </source>
</evidence>
<dbReference type="InterPro" id="IPR032807">
    <property type="entry name" value="GNVR"/>
</dbReference>
<proteinExistence type="inferred from homology"/>
<feature type="transmembrane region" description="Helical" evidence="14">
    <location>
        <begin position="438"/>
        <end position="462"/>
    </location>
</feature>
<dbReference type="InterPro" id="IPR027417">
    <property type="entry name" value="P-loop_NTPase"/>
</dbReference>
<comment type="catalytic activity">
    <reaction evidence="13">
        <text>L-tyrosyl-[protein] + ATP = O-phospho-L-tyrosyl-[protein] + ADP + H(+)</text>
        <dbReference type="Rhea" id="RHEA:10596"/>
        <dbReference type="Rhea" id="RHEA-COMP:10136"/>
        <dbReference type="Rhea" id="RHEA-COMP:20101"/>
        <dbReference type="ChEBI" id="CHEBI:15378"/>
        <dbReference type="ChEBI" id="CHEBI:30616"/>
        <dbReference type="ChEBI" id="CHEBI:46858"/>
        <dbReference type="ChEBI" id="CHEBI:61978"/>
        <dbReference type="ChEBI" id="CHEBI:456216"/>
    </reaction>
</comment>
<name>A0ABS9AWS5_9GAMM</name>
<dbReference type="CDD" id="cd05387">
    <property type="entry name" value="BY-kinase"/>
    <property type="match status" value="1"/>
</dbReference>
<comment type="caution">
    <text evidence="18">The sequence shown here is derived from an EMBL/GenBank/DDBJ whole genome shotgun (WGS) entry which is preliminary data.</text>
</comment>
<dbReference type="EC" id="2.7.10.2" evidence="18"/>
<feature type="domain" description="AAA" evidence="16">
    <location>
        <begin position="546"/>
        <end position="659"/>
    </location>
</feature>
<dbReference type="GO" id="GO:0004715">
    <property type="term" value="F:non-membrane spanning protein tyrosine kinase activity"/>
    <property type="evidence" value="ECO:0007669"/>
    <property type="project" value="UniProtKB-EC"/>
</dbReference>